<name>A0A1R3KAK3_9ROSI</name>
<protein>
    <submittedName>
        <fullName evidence="1">Rhomboid protein 1, mitochondrial</fullName>
    </submittedName>
</protein>
<evidence type="ECO:0000313" key="2">
    <source>
        <dbReference type="Proteomes" id="UP000187203"/>
    </source>
</evidence>
<gene>
    <name evidence="1" type="ORF">COLO4_09932</name>
</gene>
<evidence type="ECO:0000313" key="1">
    <source>
        <dbReference type="EMBL" id="OMP04120.1"/>
    </source>
</evidence>
<proteinExistence type="predicted"/>
<comment type="caution">
    <text evidence="1">The sequence shown here is derived from an EMBL/GenBank/DDBJ whole genome shotgun (WGS) entry which is preliminary data.</text>
</comment>
<accession>A0A1R3KAK3</accession>
<organism evidence="1 2">
    <name type="scientific">Corchorus olitorius</name>
    <dbReference type="NCBI Taxonomy" id="93759"/>
    <lineage>
        <taxon>Eukaryota</taxon>
        <taxon>Viridiplantae</taxon>
        <taxon>Streptophyta</taxon>
        <taxon>Embryophyta</taxon>
        <taxon>Tracheophyta</taxon>
        <taxon>Spermatophyta</taxon>
        <taxon>Magnoliopsida</taxon>
        <taxon>eudicotyledons</taxon>
        <taxon>Gunneridae</taxon>
        <taxon>Pentapetalae</taxon>
        <taxon>rosids</taxon>
        <taxon>malvids</taxon>
        <taxon>Malvales</taxon>
        <taxon>Malvaceae</taxon>
        <taxon>Grewioideae</taxon>
        <taxon>Apeibeae</taxon>
        <taxon>Corchorus</taxon>
    </lineage>
</organism>
<dbReference type="EMBL" id="AWUE01014301">
    <property type="protein sequence ID" value="OMP04120.1"/>
    <property type="molecule type" value="Genomic_DNA"/>
</dbReference>
<keyword evidence="2" id="KW-1185">Reference proteome</keyword>
<reference evidence="2" key="1">
    <citation type="submission" date="2013-09" db="EMBL/GenBank/DDBJ databases">
        <title>Corchorus olitorius genome sequencing.</title>
        <authorList>
            <person name="Alam M."/>
            <person name="Haque M.S."/>
            <person name="Islam M.S."/>
            <person name="Emdad E.M."/>
            <person name="Islam M.M."/>
            <person name="Ahmed B."/>
            <person name="Halim A."/>
            <person name="Hossen Q.M.M."/>
            <person name="Hossain M.Z."/>
            <person name="Ahmed R."/>
            <person name="Khan M.M."/>
            <person name="Islam R."/>
            <person name="Rashid M.M."/>
            <person name="Khan S.A."/>
            <person name="Rahman M.S."/>
            <person name="Alam M."/>
            <person name="Yahiya A.S."/>
            <person name="Khan M.S."/>
            <person name="Azam M.S."/>
            <person name="Haque T."/>
            <person name="Lashkar M.Z.H."/>
            <person name="Akhand A.I."/>
            <person name="Morshed G."/>
            <person name="Roy S."/>
            <person name="Uddin K.S."/>
            <person name="Rabeya T."/>
            <person name="Hossain A.S."/>
            <person name="Chowdhury A."/>
            <person name="Snigdha A.R."/>
            <person name="Mortoza M.S."/>
            <person name="Matin S.A."/>
            <person name="Hoque S.M.E."/>
            <person name="Islam M.K."/>
            <person name="Roy D.K."/>
            <person name="Haider R."/>
            <person name="Moosa M.M."/>
            <person name="Elias S.M."/>
            <person name="Hasan A.M."/>
            <person name="Jahan S."/>
            <person name="Shafiuddin M."/>
            <person name="Mahmood N."/>
            <person name="Shommy N.S."/>
        </authorList>
    </citation>
    <scope>NUCLEOTIDE SEQUENCE [LARGE SCALE GENOMIC DNA]</scope>
    <source>
        <strain evidence="2">cv. O-4</strain>
    </source>
</reference>
<dbReference type="AlphaFoldDB" id="A0A1R3KAK3"/>
<sequence length="125" mass="13665">MDHESGYGCQSGVSFAIGFVEGIKNILPRKIDATTIGASDAVYAFQLLDTCLSLEATPYLPHILSFFAMKKLGILNFITGNSPYSSVCHSCHWGGIAVAVIELARLRFRQGAVVHRTFYGQLRIP</sequence>
<dbReference type="Proteomes" id="UP000187203">
    <property type="component" value="Unassembled WGS sequence"/>
</dbReference>